<dbReference type="EMBL" id="GG738884">
    <property type="protein sequence ID" value="EFC41717.1"/>
    <property type="molecule type" value="Genomic_DNA"/>
</dbReference>
<keyword evidence="3" id="KW-1185">Reference proteome</keyword>
<dbReference type="VEuPathDB" id="AmoebaDB:NAEGRDRAFT_70454"/>
<dbReference type="STRING" id="5762.D2VND2"/>
<dbReference type="AlphaFoldDB" id="D2VND2"/>
<gene>
    <name evidence="2" type="ORF">NAEGRDRAFT_70454</name>
</gene>
<reference evidence="2 3" key="1">
    <citation type="journal article" date="2010" name="Cell">
        <title>The genome of Naegleria gruberi illuminates early eukaryotic versatility.</title>
        <authorList>
            <person name="Fritz-Laylin L.K."/>
            <person name="Prochnik S.E."/>
            <person name="Ginger M.L."/>
            <person name="Dacks J.B."/>
            <person name="Carpenter M.L."/>
            <person name="Field M.C."/>
            <person name="Kuo A."/>
            <person name="Paredez A."/>
            <person name="Chapman J."/>
            <person name="Pham J."/>
            <person name="Shu S."/>
            <person name="Neupane R."/>
            <person name="Cipriano M."/>
            <person name="Mancuso J."/>
            <person name="Tu H."/>
            <person name="Salamov A."/>
            <person name="Lindquist E."/>
            <person name="Shapiro H."/>
            <person name="Lucas S."/>
            <person name="Grigoriev I.V."/>
            <person name="Cande W.Z."/>
            <person name="Fulton C."/>
            <person name="Rokhsar D.S."/>
            <person name="Dawson S.C."/>
        </authorList>
    </citation>
    <scope>NUCLEOTIDE SEQUENCE [LARGE SCALE GENOMIC DNA]</scope>
    <source>
        <strain evidence="2 3">NEG-M</strain>
    </source>
</reference>
<dbReference type="eggNOG" id="ENOG502QT8A">
    <property type="taxonomic scope" value="Eukaryota"/>
</dbReference>
<dbReference type="PANTHER" id="PTHR22091:SF1">
    <property type="entry name" value="COILED-COIL DOMAIN-CONTAINING PROTEIN 77"/>
    <property type="match status" value="1"/>
</dbReference>
<dbReference type="InterPro" id="IPR037696">
    <property type="entry name" value="CCDC77"/>
</dbReference>
<proteinExistence type="predicted"/>
<dbReference type="OMA" id="HLSHMYR"/>
<organism evidence="3">
    <name type="scientific">Naegleria gruberi</name>
    <name type="common">Amoeba</name>
    <dbReference type="NCBI Taxonomy" id="5762"/>
    <lineage>
        <taxon>Eukaryota</taxon>
        <taxon>Discoba</taxon>
        <taxon>Heterolobosea</taxon>
        <taxon>Tetramitia</taxon>
        <taxon>Eutetramitia</taxon>
        <taxon>Vahlkampfiidae</taxon>
        <taxon>Naegleria</taxon>
    </lineage>
</organism>
<feature type="coiled-coil region" evidence="1">
    <location>
        <begin position="182"/>
        <end position="356"/>
    </location>
</feature>
<dbReference type="RefSeq" id="XP_002674461.1">
    <property type="nucleotide sequence ID" value="XM_002674415.1"/>
</dbReference>
<evidence type="ECO:0000313" key="2">
    <source>
        <dbReference type="EMBL" id="EFC41717.1"/>
    </source>
</evidence>
<dbReference type="PANTHER" id="PTHR22091">
    <property type="entry name" value="COILED-COIL DOMAIN-CONTAINING PROTEIN 77"/>
    <property type="match status" value="1"/>
</dbReference>
<protein>
    <submittedName>
        <fullName evidence="2">Uncharacterized protein</fullName>
    </submittedName>
</protein>
<evidence type="ECO:0000256" key="1">
    <source>
        <dbReference type="SAM" id="Coils"/>
    </source>
</evidence>
<accession>D2VND2</accession>
<keyword evidence="1" id="KW-0175">Coiled coil</keyword>
<dbReference type="KEGG" id="ngr:NAEGRDRAFT_70454"/>
<dbReference type="InParanoid" id="D2VND2"/>
<dbReference type="OrthoDB" id="191169at2759"/>
<name>D2VND2_NAEGR</name>
<dbReference type="GeneID" id="8851462"/>
<dbReference type="Proteomes" id="UP000006671">
    <property type="component" value="Unassembled WGS sequence"/>
</dbReference>
<sequence length="387" mass="46666">MNDIQIQYQKFHDQEWELRRREDEIDALRRALSGAQLHIFDEREHSMHLQHQNDALKIQEMEDRKKIRDLLALTQPVTQEVTYFKDCRPDQITKYVLNTKTSKVNNNESKKENIQNYSNKETCIEEYIKSSSDNRAANNTKYQQVKPKVCTNTNFAQQQQPSRILRTIIIPNEKTDTLLLQVESLQAKLDEHLKLSREKEESLMKERMIMIEEEEKRRERDKATILKLQRDYEDCHKKLNISNREYFVTTHNLKTEIRKQGENIEKLKQENIFLRKQIDKLKERSQEEAHLLISNAREQTEEYAKYFREQTIMKENDIMHLQDQLAAKKEEYNLKTKKMEMKMQKLHKKYKELAKRRTLDIEGFNNDVLLLRRKLTSLQKKIKNQNQ</sequence>
<evidence type="ECO:0000313" key="3">
    <source>
        <dbReference type="Proteomes" id="UP000006671"/>
    </source>
</evidence>